<reference evidence="2" key="1">
    <citation type="journal article" date="2015" name="Nature">
        <title>Complex archaea that bridge the gap between prokaryotes and eukaryotes.</title>
        <authorList>
            <person name="Spang A."/>
            <person name="Saw J.H."/>
            <person name="Jorgensen S.L."/>
            <person name="Zaremba-Niedzwiedzka K."/>
            <person name="Martijn J."/>
            <person name="Lind A.E."/>
            <person name="van Eijk R."/>
            <person name="Schleper C."/>
            <person name="Guy L."/>
            <person name="Ettema T.J."/>
        </authorList>
    </citation>
    <scope>NUCLEOTIDE SEQUENCE</scope>
</reference>
<proteinExistence type="predicted"/>
<comment type="caution">
    <text evidence="2">The sequence shown here is derived from an EMBL/GenBank/DDBJ whole genome shotgun (WGS) entry which is preliminary data.</text>
</comment>
<sequence>MSTIAPALPDRACLNTFQEATREWQLQPGQRCLLIVDAAQCDEYEVTKALYSECDDPNWCWLFEDSPLETFADAGPIIVDTVVGSQFCQHALTQWADKGLLFVFTESAVEKAVAGLRGMLSVDLETAGPCLIRAYDTRFLQVLSACQPDQMAELAGVDSTWIWSVDLLSHVQWSGFQATGVAKQINTHKGRDFERLLGWAFGWPSCLPYVDRDQWADATTLTRFIVNQWRSGTACDSRSVELEAQWQAFRTGESDAVAEPGNASK</sequence>
<accession>A0A0F9LYS5</accession>
<evidence type="ECO:0000259" key="1">
    <source>
        <dbReference type="Pfam" id="PF13503"/>
    </source>
</evidence>
<feature type="domain" description="DUF4123" evidence="1">
    <location>
        <begin position="34"/>
        <end position="152"/>
    </location>
</feature>
<organism evidence="2">
    <name type="scientific">marine sediment metagenome</name>
    <dbReference type="NCBI Taxonomy" id="412755"/>
    <lineage>
        <taxon>unclassified sequences</taxon>
        <taxon>metagenomes</taxon>
        <taxon>ecological metagenomes</taxon>
    </lineage>
</organism>
<dbReference type="Pfam" id="PF13503">
    <property type="entry name" value="DUF4123"/>
    <property type="match status" value="1"/>
</dbReference>
<dbReference type="InterPro" id="IPR025391">
    <property type="entry name" value="DUF4123"/>
</dbReference>
<name>A0A0F9LYS5_9ZZZZ</name>
<evidence type="ECO:0000313" key="2">
    <source>
        <dbReference type="EMBL" id="KKM98558.1"/>
    </source>
</evidence>
<dbReference type="EMBL" id="LAZR01005605">
    <property type="protein sequence ID" value="KKM98558.1"/>
    <property type="molecule type" value="Genomic_DNA"/>
</dbReference>
<gene>
    <name evidence="2" type="ORF">LCGC14_1156670</name>
</gene>
<dbReference type="AlphaFoldDB" id="A0A0F9LYS5"/>
<protein>
    <recommendedName>
        <fullName evidence="1">DUF4123 domain-containing protein</fullName>
    </recommendedName>
</protein>